<sequence length="150" mass="17194">MNVLDDHYKSKPSSCWYVIPGMRMEFGLEELKNDNDSTNLIATVKGYDEVHLYFEHLVETPEELIGEEAIKFFANVEKETRESEVREREAREGEAEVEEPVESDGYHTEELKSLNGDESGNEEEGVQYTMFNEGDKLDLVTIELGMVFSS</sequence>
<evidence type="ECO:0000313" key="2">
    <source>
        <dbReference type="EMBL" id="PKI60710.1"/>
    </source>
</evidence>
<protein>
    <submittedName>
        <fullName evidence="2">Uncharacterized protein</fullName>
    </submittedName>
</protein>
<evidence type="ECO:0000256" key="1">
    <source>
        <dbReference type="SAM" id="MobiDB-lite"/>
    </source>
</evidence>
<dbReference type="AlphaFoldDB" id="A0A2I0JY03"/>
<reference evidence="2 3" key="1">
    <citation type="submission" date="2017-11" db="EMBL/GenBank/DDBJ databases">
        <title>De-novo sequencing of pomegranate (Punica granatum L.) genome.</title>
        <authorList>
            <person name="Akparov Z."/>
            <person name="Amiraslanov A."/>
            <person name="Hajiyeva S."/>
            <person name="Abbasov M."/>
            <person name="Kaur K."/>
            <person name="Hamwieh A."/>
            <person name="Solovyev V."/>
            <person name="Salamov A."/>
            <person name="Braich B."/>
            <person name="Kosarev P."/>
            <person name="Mahmoud A."/>
            <person name="Hajiyev E."/>
            <person name="Babayeva S."/>
            <person name="Izzatullayeva V."/>
            <person name="Mammadov A."/>
            <person name="Mammadov A."/>
            <person name="Sharifova S."/>
            <person name="Ojaghi J."/>
            <person name="Eynullazada K."/>
            <person name="Bayramov B."/>
            <person name="Abdulazimova A."/>
            <person name="Shahmuradov I."/>
        </authorList>
    </citation>
    <scope>NUCLEOTIDE SEQUENCE [LARGE SCALE GENOMIC DNA]</scope>
    <source>
        <strain evidence="3">cv. AG2017</strain>
        <tissue evidence="2">Leaf</tissue>
    </source>
</reference>
<evidence type="ECO:0000313" key="3">
    <source>
        <dbReference type="Proteomes" id="UP000233551"/>
    </source>
</evidence>
<gene>
    <name evidence="2" type="ORF">CRG98_018900</name>
</gene>
<proteinExistence type="predicted"/>
<dbReference type="EMBL" id="PGOL01001126">
    <property type="protein sequence ID" value="PKI60710.1"/>
    <property type="molecule type" value="Genomic_DNA"/>
</dbReference>
<comment type="caution">
    <text evidence="2">The sequence shown here is derived from an EMBL/GenBank/DDBJ whole genome shotgun (WGS) entry which is preliminary data.</text>
</comment>
<keyword evidence="3" id="KW-1185">Reference proteome</keyword>
<feature type="compositionally biased region" description="Basic and acidic residues" evidence="1">
    <location>
        <begin position="81"/>
        <end position="94"/>
    </location>
</feature>
<name>A0A2I0JY03_PUNGR</name>
<feature type="region of interest" description="Disordered" evidence="1">
    <location>
        <begin position="81"/>
        <end position="125"/>
    </location>
</feature>
<organism evidence="2 3">
    <name type="scientific">Punica granatum</name>
    <name type="common">Pomegranate</name>
    <dbReference type="NCBI Taxonomy" id="22663"/>
    <lineage>
        <taxon>Eukaryota</taxon>
        <taxon>Viridiplantae</taxon>
        <taxon>Streptophyta</taxon>
        <taxon>Embryophyta</taxon>
        <taxon>Tracheophyta</taxon>
        <taxon>Spermatophyta</taxon>
        <taxon>Magnoliopsida</taxon>
        <taxon>eudicotyledons</taxon>
        <taxon>Gunneridae</taxon>
        <taxon>Pentapetalae</taxon>
        <taxon>rosids</taxon>
        <taxon>malvids</taxon>
        <taxon>Myrtales</taxon>
        <taxon>Lythraceae</taxon>
        <taxon>Punica</taxon>
    </lineage>
</organism>
<dbReference type="Proteomes" id="UP000233551">
    <property type="component" value="Unassembled WGS sequence"/>
</dbReference>
<accession>A0A2I0JY03</accession>